<organism evidence="8 9">
    <name type="scientific">Crenothrix polyspora</name>
    <dbReference type="NCBI Taxonomy" id="360316"/>
    <lineage>
        <taxon>Bacteria</taxon>
        <taxon>Pseudomonadati</taxon>
        <taxon>Pseudomonadota</taxon>
        <taxon>Gammaproteobacteria</taxon>
        <taxon>Methylococcales</taxon>
        <taxon>Crenotrichaceae</taxon>
        <taxon>Crenothrix</taxon>
    </lineage>
</organism>
<keyword evidence="4" id="KW-1134">Transmembrane beta strand</keyword>
<dbReference type="GO" id="GO:0009279">
    <property type="term" value="C:cell outer membrane"/>
    <property type="evidence" value="ECO:0007669"/>
    <property type="project" value="UniProtKB-SubCell"/>
</dbReference>
<evidence type="ECO:0000256" key="5">
    <source>
        <dbReference type="ARBA" id="ARBA00022692"/>
    </source>
</evidence>
<dbReference type="Gene3D" id="1.20.1600.10">
    <property type="entry name" value="Outer membrane efflux proteins (OEP)"/>
    <property type="match status" value="1"/>
</dbReference>
<evidence type="ECO:0000256" key="2">
    <source>
        <dbReference type="ARBA" id="ARBA00007613"/>
    </source>
</evidence>
<name>A0A1R4HG76_9GAMM</name>
<dbReference type="EMBL" id="FUKI01000144">
    <property type="protein sequence ID" value="SJM95233.1"/>
    <property type="molecule type" value="Genomic_DNA"/>
</dbReference>
<dbReference type="GO" id="GO:0015288">
    <property type="term" value="F:porin activity"/>
    <property type="evidence" value="ECO:0007669"/>
    <property type="project" value="TreeGrafter"/>
</dbReference>
<protein>
    <recommendedName>
        <fullName evidence="10">Outer membrane efflux protein</fullName>
    </recommendedName>
</protein>
<evidence type="ECO:0000313" key="9">
    <source>
        <dbReference type="Proteomes" id="UP000195667"/>
    </source>
</evidence>
<dbReference type="InterPro" id="IPR051906">
    <property type="entry name" value="TolC-like"/>
</dbReference>
<dbReference type="SUPFAM" id="SSF56954">
    <property type="entry name" value="Outer membrane efflux proteins (OEP)"/>
    <property type="match status" value="1"/>
</dbReference>
<evidence type="ECO:0008006" key="10">
    <source>
        <dbReference type="Google" id="ProtNLM"/>
    </source>
</evidence>
<evidence type="ECO:0000256" key="4">
    <source>
        <dbReference type="ARBA" id="ARBA00022452"/>
    </source>
</evidence>
<evidence type="ECO:0000313" key="8">
    <source>
        <dbReference type="EMBL" id="SJM95233.1"/>
    </source>
</evidence>
<comment type="subcellular location">
    <subcellularLocation>
        <location evidence="1">Cell outer membrane</location>
    </subcellularLocation>
</comment>
<keyword evidence="5" id="KW-0812">Transmembrane</keyword>
<keyword evidence="6" id="KW-0472">Membrane</keyword>
<keyword evidence="9" id="KW-1185">Reference proteome</keyword>
<proteinExistence type="inferred from homology"/>
<dbReference type="Pfam" id="PF02321">
    <property type="entry name" value="OEP"/>
    <property type="match status" value="2"/>
</dbReference>
<dbReference type="RefSeq" id="WP_087144703.1">
    <property type="nucleotide sequence ID" value="NZ_FUKI01000144.1"/>
</dbReference>
<reference evidence="9" key="1">
    <citation type="submission" date="2017-02" db="EMBL/GenBank/DDBJ databases">
        <authorList>
            <person name="Daims H."/>
        </authorList>
    </citation>
    <scope>NUCLEOTIDE SEQUENCE [LARGE SCALE GENOMIC DNA]</scope>
</reference>
<evidence type="ECO:0000256" key="3">
    <source>
        <dbReference type="ARBA" id="ARBA00022448"/>
    </source>
</evidence>
<keyword evidence="3" id="KW-0813">Transport</keyword>
<accession>A0A1R4HG76</accession>
<dbReference type="InterPro" id="IPR003423">
    <property type="entry name" value="OMP_efflux"/>
</dbReference>
<evidence type="ECO:0000256" key="6">
    <source>
        <dbReference type="ARBA" id="ARBA00023136"/>
    </source>
</evidence>
<sequence>MPYGIELICMKIPKIILNLAVLYAVTGYTAEHDVLITDNVLQDTVVDHVPAPVKDTINNTLFINKTSTPEATAIKPTALINLNDVISNTAAYPAILSAEADVNASQGDKSAADMQRYPTLSASTNLNDSGRFSPTFQIQQPIWTGGKISGQIEEAERLVESAEAKKDITTYTIALRAVSAWQNLVDTQNSIKINSEILDNLENYRQFMERRVAAGVSPQIELQLVLTRIQQALADIQSAKATNQIAKIQIRQLTNFGYSDTELDGIPTLESQVKLAKKWLETKLLADINSFLTNTANEYPTVLQAQKEVEVLKARHKIKKAAYYPTVNLGYQYTLNGGSNFNNSSDSRFTLGVNYQPGAGLSSYEAAKAAAIRAEGARNAIEAARLDILESMNADIQDALSNKQREDMLSSSVDASAMVLDSYKRQFVAGKRTWFDVLNALRELTQNKLAVVHTKTSLVSSAYKLMVKSGEFKQYNNGL</sequence>
<dbReference type="PANTHER" id="PTHR30026">
    <property type="entry name" value="OUTER MEMBRANE PROTEIN TOLC"/>
    <property type="match status" value="1"/>
</dbReference>
<dbReference type="GO" id="GO:1990281">
    <property type="term" value="C:efflux pump complex"/>
    <property type="evidence" value="ECO:0007669"/>
    <property type="project" value="TreeGrafter"/>
</dbReference>
<dbReference type="GO" id="GO:0015562">
    <property type="term" value="F:efflux transmembrane transporter activity"/>
    <property type="evidence" value="ECO:0007669"/>
    <property type="project" value="InterPro"/>
</dbReference>
<dbReference type="PANTHER" id="PTHR30026:SF22">
    <property type="entry name" value="OUTER MEMBRANE EFFLUX PROTEIN"/>
    <property type="match status" value="1"/>
</dbReference>
<dbReference type="OrthoDB" id="5296315at2"/>
<dbReference type="AlphaFoldDB" id="A0A1R4HG76"/>
<gene>
    <name evidence="8" type="ORF">CRENPOLYSF1_660031</name>
</gene>
<evidence type="ECO:0000256" key="1">
    <source>
        <dbReference type="ARBA" id="ARBA00004442"/>
    </source>
</evidence>
<dbReference type="Proteomes" id="UP000195667">
    <property type="component" value="Unassembled WGS sequence"/>
</dbReference>
<comment type="similarity">
    <text evidence="2">Belongs to the outer membrane factor (OMF) (TC 1.B.17) family.</text>
</comment>
<keyword evidence="7" id="KW-0998">Cell outer membrane</keyword>
<evidence type="ECO:0000256" key="7">
    <source>
        <dbReference type="ARBA" id="ARBA00023237"/>
    </source>
</evidence>